<keyword evidence="3" id="KW-1185">Reference proteome</keyword>
<comment type="caution">
    <text evidence="2">The sequence shown here is derived from an EMBL/GenBank/DDBJ whole genome shotgun (WGS) entry which is preliminary data.</text>
</comment>
<dbReference type="AlphaFoldDB" id="A0AAW0BXE9"/>
<dbReference type="Proteomes" id="UP001383192">
    <property type="component" value="Unassembled WGS sequence"/>
</dbReference>
<evidence type="ECO:0000256" key="1">
    <source>
        <dbReference type="SAM" id="MobiDB-lite"/>
    </source>
</evidence>
<gene>
    <name evidence="2" type="ORF">VNI00_013864</name>
</gene>
<sequence length="158" mass="17720">MELMKISEEQFEALLKWYTEWSDSGMLAMKVTAKATRTDKPARKRRAVSPDQRSDSDSEQDELHSQGILPVAASSHTRTDGPHFFSNVQCQKRVISGGAATAKSPVKASPLPMLRGVKRSLEDATEELRYSRSDTVTCVKLFEKALERFQGVLEQMND</sequence>
<dbReference type="EMBL" id="JAYKXP010000073">
    <property type="protein sequence ID" value="KAK7030918.1"/>
    <property type="molecule type" value="Genomic_DNA"/>
</dbReference>
<feature type="compositionally biased region" description="Basic and acidic residues" evidence="1">
    <location>
        <begin position="52"/>
        <end position="64"/>
    </location>
</feature>
<proteinExistence type="predicted"/>
<name>A0AAW0BXE9_9AGAR</name>
<evidence type="ECO:0000313" key="2">
    <source>
        <dbReference type="EMBL" id="KAK7030918.1"/>
    </source>
</evidence>
<accession>A0AAW0BXE9</accession>
<evidence type="ECO:0000313" key="3">
    <source>
        <dbReference type="Proteomes" id="UP001383192"/>
    </source>
</evidence>
<organism evidence="2 3">
    <name type="scientific">Paramarasmius palmivorus</name>
    <dbReference type="NCBI Taxonomy" id="297713"/>
    <lineage>
        <taxon>Eukaryota</taxon>
        <taxon>Fungi</taxon>
        <taxon>Dikarya</taxon>
        <taxon>Basidiomycota</taxon>
        <taxon>Agaricomycotina</taxon>
        <taxon>Agaricomycetes</taxon>
        <taxon>Agaricomycetidae</taxon>
        <taxon>Agaricales</taxon>
        <taxon>Marasmiineae</taxon>
        <taxon>Marasmiaceae</taxon>
        <taxon>Paramarasmius</taxon>
    </lineage>
</organism>
<feature type="region of interest" description="Disordered" evidence="1">
    <location>
        <begin position="32"/>
        <end position="83"/>
    </location>
</feature>
<protein>
    <submittedName>
        <fullName evidence="2">Uncharacterized protein</fullName>
    </submittedName>
</protein>
<reference evidence="2 3" key="1">
    <citation type="submission" date="2024-01" db="EMBL/GenBank/DDBJ databases">
        <title>A draft genome for a cacao thread blight-causing isolate of Paramarasmius palmivorus.</title>
        <authorList>
            <person name="Baruah I.K."/>
            <person name="Bukari Y."/>
            <person name="Amoako-Attah I."/>
            <person name="Meinhardt L.W."/>
            <person name="Bailey B.A."/>
            <person name="Cohen S.P."/>
        </authorList>
    </citation>
    <scope>NUCLEOTIDE SEQUENCE [LARGE SCALE GENOMIC DNA]</scope>
    <source>
        <strain evidence="2 3">GH-12</strain>
    </source>
</reference>